<dbReference type="PANTHER" id="PTHR45723">
    <property type="entry name" value="SERINE/THREONINE-PROTEIN KINASE RIO1"/>
    <property type="match status" value="1"/>
</dbReference>
<name>A0A803MF42_CHEQI</name>
<protein>
    <recommendedName>
        <fullName evidence="2">Arabidopsis retrotransposon Orf1 C-terminal domain-containing protein</fullName>
    </recommendedName>
</protein>
<feature type="compositionally biased region" description="Polar residues" evidence="1">
    <location>
        <begin position="43"/>
        <end position="54"/>
    </location>
</feature>
<dbReference type="EnsemblPlants" id="AUR62028260-RA">
    <property type="protein sequence ID" value="AUR62028260-RA:cds"/>
    <property type="gene ID" value="AUR62028260"/>
</dbReference>
<dbReference type="InterPro" id="IPR051272">
    <property type="entry name" value="RIO-type_Ser/Thr_kinase"/>
</dbReference>
<evidence type="ECO:0000259" key="2">
    <source>
        <dbReference type="Pfam" id="PF03078"/>
    </source>
</evidence>
<proteinExistence type="predicted"/>
<evidence type="ECO:0000313" key="3">
    <source>
        <dbReference type="EnsemblPlants" id="AUR62028260-RA:cds"/>
    </source>
</evidence>
<keyword evidence="4" id="KW-1185">Reference proteome</keyword>
<feature type="compositionally biased region" description="Basic and acidic residues" evidence="1">
    <location>
        <begin position="92"/>
        <end position="124"/>
    </location>
</feature>
<accession>A0A803MF42</accession>
<evidence type="ECO:0000313" key="4">
    <source>
        <dbReference type="Proteomes" id="UP000596660"/>
    </source>
</evidence>
<feature type="domain" description="Arabidopsis retrotransposon Orf1 C-terminal" evidence="2">
    <location>
        <begin position="140"/>
        <end position="267"/>
    </location>
</feature>
<dbReference type="AlphaFoldDB" id="A0A803MF42"/>
<dbReference type="InterPro" id="IPR004312">
    <property type="entry name" value="ATHILA_Orf1_C"/>
</dbReference>
<evidence type="ECO:0000256" key="1">
    <source>
        <dbReference type="SAM" id="MobiDB-lite"/>
    </source>
</evidence>
<feature type="region of interest" description="Disordered" evidence="1">
    <location>
        <begin position="92"/>
        <end position="127"/>
    </location>
</feature>
<feature type="region of interest" description="Disordered" evidence="1">
    <location>
        <begin position="16"/>
        <end position="54"/>
    </location>
</feature>
<organism evidence="3 4">
    <name type="scientific">Chenopodium quinoa</name>
    <name type="common">Quinoa</name>
    <dbReference type="NCBI Taxonomy" id="63459"/>
    <lineage>
        <taxon>Eukaryota</taxon>
        <taxon>Viridiplantae</taxon>
        <taxon>Streptophyta</taxon>
        <taxon>Embryophyta</taxon>
        <taxon>Tracheophyta</taxon>
        <taxon>Spermatophyta</taxon>
        <taxon>Magnoliopsida</taxon>
        <taxon>eudicotyledons</taxon>
        <taxon>Gunneridae</taxon>
        <taxon>Pentapetalae</taxon>
        <taxon>Caryophyllales</taxon>
        <taxon>Chenopodiaceae</taxon>
        <taxon>Chenopodioideae</taxon>
        <taxon>Atripliceae</taxon>
        <taxon>Chenopodium</taxon>
    </lineage>
</organism>
<feature type="compositionally biased region" description="Basic and acidic residues" evidence="1">
    <location>
        <begin position="32"/>
        <end position="41"/>
    </location>
</feature>
<dbReference type="Proteomes" id="UP000596660">
    <property type="component" value="Unplaced"/>
</dbReference>
<dbReference type="Pfam" id="PF03078">
    <property type="entry name" value="ATHILA"/>
    <property type="match status" value="1"/>
</dbReference>
<dbReference type="Gramene" id="AUR62028260-RA">
    <property type="protein sequence ID" value="AUR62028260-RA:cds"/>
    <property type="gene ID" value="AUR62028260"/>
</dbReference>
<sequence>MEWEGRTNVGMSNSVTTAIRESVRGMAIGKTKNTEKADRATVEQASHGSTDTFTTSDLEPLKTAIDPRTRMVLFKMLNRWVFNDINGCISTGKEEPSKEVVEEAGASEKEVDNSRVEDESKEAPPKPLAPYVPKVPFPQRYPTYKRITLEFLSSLKAVTHSAEGCGEGSITFQLYNQEHTWTLTKFNEVLGLPNEGPRLTSKYWSADPIWRTLTDDREYDSNNSPGNHIRHPALRYVQRLLSCTVFGRYEGGKARKDELFMLDRMLHG</sequence>
<reference evidence="3" key="2">
    <citation type="submission" date="2021-03" db="UniProtKB">
        <authorList>
            <consortium name="EnsemblPlants"/>
        </authorList>
    </citation>
    <scope>IDENTIFICATION</scope>
</reference>
<reference evidence="3" key="1">
    <citation type="journal article" date="2017" name="Nature">
        <title>The genome of Chenopodium quinoa.</title>
        <authorList>
            <person name="Jarvis D.E."/>
            <person name="Ho Y.S."/>
            <person name="Lightfoot D.J."/>
            <person name="Schmoeckel S.M."/>
            <person name="Li B."/>
            <person name="Borm T.J.A."/>
            <person name="Ohyanagi H."/>
            <person name="Mineta K."/>
            <person name="Michell C.T."/>
            <person name="Saber N."/>
            <person name="Kharbatia N.M."/>
            <person name="Rupper R.R."/>
            <person name="Sharp A.R."/>
            <person name="Dally N."/>
            <person name="Boughton B.A."/>
            <person name="Woo Y.H."/>
            <person name="Gao G."/>
            <person name="Schijlen E.G.W.M."/>
            <person name="Guo X."/>
            <person name="Momin A.A."/>
            <person name="Negrao S."/>
            <person name="Al-Babili S."/>
            <person name="Gehring C."/>
            <person name="Roessner U."/>
            <person name="Jung C."/>
            <person name="Murphy K."/>
            <person name="Arold S.T."/>
            <person name="Gojobori T."/>
            <person name="van der Linden C.G."/>
            <person name="van Loo E.N."/>
            <person name="Jellen E.N."/>
            <person name="Maughan P.J."/>
            <person name="Tester M."/>
        </authorList>
    </citation>
    <scope>NUCLEOTIDE SEQUENCE [LARGE SCALE GENOMIC DNA]</scope>
    <source>
        <strain evidence="3">cv. PI 614886</strain>
    </source>
</reference>